<keyword evidence="2" id="KW-1185">Reference proteome</keyword>
<evidence type="ECO:0000313" key="2">
    <source>
        <dbReference type="Proteomes" id="UP000092993"/>
    </source>
</evidence>
<reference evidence="1 2" key="1">
    <citation type="submission" date="2016-03" db="EMBL/GenBank/DDBJ databases">
        <title>Whole genome sequencing of Grifola frondosa 9006-11.</title>
        <authorList>
            <person name="Min B."/>
            <person name="Park H."/>
            <person name="Kim J.-G."/>
            <person name="Cho H."/>
            <person name="Oh Y.-L."/>
            <person name="Kong W.-S."/>
            <person name="Choi I.-G."/>
        </authorList>
    </citation>
    <scope>NUCLEOTIDE SEQUENCE [LARGE SCALE GENOMIC DNA]</scope>
    <source>
        <strain evidence="1 2">9006-11</strain>
    </source>
</reference>
<gene>
    <name evidence="1" type="ORF">A0H81_03726</name>
</gene>
<sequence>MDSIKRLYGRGIHSVDPTLPRLMKPSTAFTKYSDPLAIGVVQQLERTQPRPRRLRLKEFAHPAQTQARR</sequence>
<protein>
    <submittedName>
        <fullName evidence="1">Uncharacterized protein</fullName>
    </submittedName>
</protein>
<dbReference type="AlphaFoldDB" id="A0A1C7MJK3"/>
<accession>A0A1C7MJK3</accession>
<organism evidence="1 2">
    <name type="scientific">Grifola frondosa</name>
    <name type="common">Maitake</name>
    <name type="synonym">Polyporus frondosus</name>
    <dbReference type="NCBI Taxonomy" id="5627"/>
    <lineage>
        <taxon>Eukaryota</taxon>
        <taxon>Fungi</taxon>
        <taxon>Dikarya</taxon>
        <taxon>Basidiomycota</taxon>
        <taxon>Agaricomycotina</taxon>
        <taxon>Agaricomycetes</taxon>
        <taxon>Polyporales</taxon>
        <taxon>Grifolaceae</taxon>
        <taxon>Grifola</taxon>
    </lineage>
</organism>
<dbReference type="Proteomes" id="UP000092993">
    <property type="component" value="Unassembled WGS sequence"/>
</dbReference>
<comment type="caution">
    <text evidence="1">The sequence shown here is derived from an EMBL/GenBank/DDBJ whole genome shotgun (WGS) entry which is preliminary data.</text>
</comment>
<name>A0A1C7MJK3_GRIFR</name>
<evidence type="ECO:0000313" key="1">
    <source>
        <dbReference type="EMBL" id="OBZ76609.1"/>
    </source>
</evidence>
<proteinExistence type="predicted"/>
<dbReference type="EMBL" id="LUGG01000003">
    <property type="protein sequence ID" value="OBZ76609.1"/>
    <property type="molecule type" value="Genomic_DNA"/>
</dbReference>